<evidence type="ECO:0000256" key="6">
    <source>
        <dbReference type="ARBA" id="ARBA00022840"/>
    </source>
</evidence>
<feature type="region of interest" description="Disordered" evidence="9">
    <location>
        <begin position="1"/>
        <end position="20"/>
    </location>
</feature>
<evidence type="ECO:0000256" key="7">
    <source>
        <dbReference type="ARBA" id="ARBA00023054"/>
    </source>
</evidence>
<dbReference type="PROSITE" id="PS51194">
    <property type="entry name" value="HELICASE_CTER"/>
    <property type="match status" value="1"/>
</dbReference>
<keyword evidence="4" id="KW-0378">Hydrolase</keyword>
<dbReference type="InterPro" id="IPR000330">
    <property type="entry name" value="SNF2_N"/>
</dbReference>
<dbReference type="InterPro" id="IPR027417">
    <property type="entry name" value="P-loop_NTPase"/>
</dbReference>
<dbReference type="GO" id="GO:0005634">
    <property type="term" value="C:nucleus"/>
    <property type="evidence" value="ECO:0007669"/>
    <property type="project" value="UniProtKB-SubCell"/>
</dbReference>
<dbReference type="GO" id="GO:0016787">
    <property type="term" value="F:hydrolase activity"/>
    <property type="evidence" value="ECO:0007669"/>
    <property type="project" value="UniProtKB-KW"/>
</dbReference>
<dbReference type="Gene3D" id="3.40.50.10810">
    <property type="entry name" value="Tandem AAA-ATPase domain"/>
    <property type="match status" value="1"/>
</dbReference>
<evidence type="ECO:0000256" key="5">
    <source>
        <dbReference type="ARBA" id="ARBA00022806"/>
    </source>
</evidence>
<feature type="region of interest" description="Disordered" evidence="9">
    <location>
        <begin position="62"/>
        <end position="90"/>
    </location>
</feature>
<name>A0A6U0CPR4_9CHLO</name>
<reference evidence="12" key="1">
    <citation type="submission" date="2021-01" db="EMBL/GenBank/DDBJ databases">
        <authorList>
            <person name="Corre E."/>
            <person name="Pelletier E."/>
            <person name="Niang G."/>
            <person name="Scheremetjew M."/>
            <person name="Finn R."/>
            <person name="Kale V."/>
            <person name="Holt S."/>
            <person name="Cochrane G."/>
            <person name="Meng A."/>
            <person name="Brown T."/>
            <person name="Cohen L."/>
        </authorList>
    </citation>
    <scope>NUCLEOTIDE SEQUENCE</scope>
    <source>
        <strain evidence="12">Clade-D-RCC2572</strain>
    </source>
</reference>
<dbReference type="CDD" id="cd18793">
    <property type="entry name" value="SF2_C_SNF"/>
    <property type="match status" value="1"/>
</dbReference>
<organism evidence="12">
    <name type="scientific">Ostreococcus mediterraneus</name>
    <dbReference type="NCBI Taxonomy" id="1486918"/>
    <lineage>
        <taxon>Eukaryota</taxon>
        <taxon>Viridiplantae</taxon>
        <taxon>Chlorophyta</taxon>
        <taxon>Mamiellophyceae</taxon>
        <taxon>Mamiellales</taxon>
        <taxon>Bathycoccaceae</taxon>
        <taxon>Ostreococcus</taxon>
    </lineage>
</organism>
<dbReference type="Pfam" id="PF00176">
    <property type="entry name" value="SNF2-rel_dom"/>
    <property type="match status" value="1"/>
</dbReference>
<dbReference type="InterPro" id="IPR001650">
    <property type="entry name" value="Helicase_C-like"/>
</dbReference>
<evidence type="ECO:0000259" key="10">
    <source>
        <dbReference type="PROSITE" id="PS51192"/>
    </source>
</evidence>
<feature type="domain" description="Helicase ATP-binding" evidence="10">
    <location>
        <begin position="170"/>
        <end position="339"/>
    </location>
</feature>
<keyword evidence="6" id="KW-0067">ATP-binding</keyword>
<keyword evidence="5" id="KW-0347">Helicase</keyword>
<dbReference type="PANTHER" id="PTHR10799">
    <property type="entry name" value="SNF2/RAD54 HELICASE FAMILY"/>
    <property type="match status" value="1"/>
</dbReference>
<evidence type="ECO:0000259" key="11">
    <source>
        <dbReference type="PROSITE" id="PS51194"/>
    </source>
</evidence>
<dbReference type="FunFam" id="3.40.50.10810:FF:000015">
    <property type="entry name" value="lymphoid-specific helicase isoform X1"/>
    <property type="match status" value="1"/>
</dbReference>
<dbReference type="Gene3D" id="3.40.50.300">
    <property type="entry name" value="P-loop containing nucleotide triphosphate hydrolases"/>
    <property type="match status" value="1"/>
</dbReference>
<evidence type="ECO:0000256" key="2">
    <source>
        <dbReference type="ARBA" id="ARBA00007025"/>
    </source>
</evidence>
<proteinExistence type="inferred from homology"/>
<keyword evidence="8" id="KW-0539">Nucleus</keyword>
<dbReference type="SUPFAM" id="SSF52540">
    <property type="entry name" value="P-loop containing nucleoside triphosphate hydrolases"/>
    <property type="match status" value="2"/>
</dbReference>
<dbReference type="InterPro" id="IPR038718">
    <property type="entry name" value="SNF2-like_sf"/>
</dbReference>
<dbReference type="InterPro" id="IPR014001">
    <property type="entry name" value="Helicase_ATP-bd"/>
</dbReference>
<evidence type="ECO:0000256" key="1">
    <source>
        <dbReference type="ARBA" id="ARBA00004123"/>
    </source>
</evidence>
<dbReference type="Pfam" id="PF00271">
    <property type="entry name" value="Helicase_C"/>
    <property type="match status" value="1"/>
</dbReference>
<comment type="subcellular location">
    <subcellularLocation>
        <location evidence="1">Nucleus</location>
    </subcellularLocation>
</comment>
<dbReference type="GO" id="GO:0004386">
    <property type="term" value="F:helicase activity"/>
    <property type="evidence" value="ECO:0007669"/>
    <property type="project" value="UniProtKB-KW"/>
</dbReference>
<dbReference type="GO" id="GO:0005524">
    <property type="term" value="F:ATP binding"/>
    <property type="evidence" value="ECO:0007669"/>
    <property type="project" value="UniProtKB-KW"/>
</dbReference>
<dbReference type="InterPro" id="IPR049730">
    <property type="entry name" value="SNF2/RAD54-like_C"/>
</dbReference>
<accession>A0A6U0CPR4</accession>
<dbReference type="SMART" id="SM00490">
    <property type="entry name" value="HELICc"/>
    <property type="match status" value="1"/>
</dbReference>
<evidence type="ECO:0000256" key="8">
    <source>
        <dbReference type="ARBA" id="ARBA00023242"/>
    </source>
</evidence>
<keyword evidence="3" id="KW-0547">Nucleotide-binding</keyword>
<evidence type="ECO:0000313" key="12">
    <source>
        <dbReference type="EMBL" id="CAD8583066.1"/>
    </source>
</evidence>
<protein>
    <submittedName>
        <fullName evidence="12">Uncharacterized protein</fullName>
    </submittedName>
</protein>
<gene>
    <name evidence="12" type="ORF">OMED0929_LOCUS4191</name>
</gene>
<dbReference type="PROSITE" id="PS51192">
    <property type="entry name" value="HELICASE_ATP_BIND_1"/>
    <property type="match status" value="1"/>
</dbReference>
<feature type="domain" description="Helicase C-terminal" evidence="11">
    <location>
        <begin position="495"/>
        <end position="655"/>
    </location>
</feature>
<dbReference type="SMART" id="SM00487">
    <property type="entry name" value="DEXDc"/>
    <property type="match status" value="1"/>
</dbReference>
<comment type="similarity">
    <text evidence="2">Belongs to the SNF2/RAD54 helicase family.</text>
</comment>
<evidence type="ECO:0000256" key="3">
    <source>
        <dbReference type="ARBA" id="ARBA00022741"/>
    </source>
</evidence>
<dbReference type="AlphaFoldDB" id="A0A6U0CPR4"/>
<evidence type="ECO:0000256" key="9">
    <source>
        <dbReference type="SAM" id="MobiDB-lite"/>
    </source>
</evidence>
<feature type="compositionally biased region" description="Basic and acidic residues" evidence="9">
    <location>
        <begin position="63"/>
        <end position="81"/>
    </location>
</feature>
<dbReference type="EMBL" id="HBEW01004989">
    <property type="protein sequence ID" value="CAD8583066.1"/>
    <property type="molecule type" value="Transcribed_RNA"/>
</dbReference>
<sequence length="730" mass="81104">MEPANKKAKKVDVADDVEENASVTTTVHALANAQSTSAEASYDDLTGAALTGLDADALAAEEELTKARAREEEEARRRDAEASAGAGPLDDKKFKQLDALLDQTTIYSQFLSEQMDTLDEEVDADGNPTGVKKKKKKMTEAEELAATKAFLPLMSGSMRDYQLKGVKWLISLYQNGLNGILADQMGLGKTVQTIGFLSHLRSKGILGPYLVIGPLSTLSNWVSEFQRWTPDIPVILYHGSRQERAEKRMAHLPTSTPIKPEFPVIVTSYEVVMADRKFLQKYNFKYLVVDEGHRLKNFDCKLIRELKFIPAGNKLLLTGTPLQNNLPELWSLLHFLLPDVFSSLSQFQSWFDFTDSIGKEDAADITDSDTTRSEHEHRAKVVNKLHGILRPFLLRRLKGDVELSLPRKKEILLYAQMVPKQREFNDALVNKTITELLEKFAAGSAVPVGHTAVNNMLMQLRKNCNHPDLITGGLDGSIMFPSADELVEQCGKMKLLDRLMKKLRARGHKVLIFSQMTRMLDLLESFFQQRNEPVCRIDGSVKQEDRRDAIAKFNSDPNFGVFLLSTRAGGLGINLTGGDTVIIYDSDWNPHQDLQAMDRVHRIGQTKPVHVYRLATAKSVEGKMLKKAAGKLALEKLVVTGGQFKQDKSQSKKEFGADELVALLKGDTGVNDEDLPQSADISDKDLDVILDRRDLLGLIPPNPCSGVGWEDAEDRSGMSLLGNISDANAK</sequence>
<keyword evidence="7" id="KW-0175">Coiled coil</keyword>
<evidence type="ECO:0000256" key="4">
    <source>
        <dbReference type="ARBA" id="ARBA00022801"/>
    </source>
</evidence>